<evidence type="ECO:0000313" key="2">
    <source>
        <dbReference type="Proteomes" id="UP000233769"/>
    </source>
</evidence>
<dbReference type="AlphaFoldDB" id="A0A2N9ALQ8"/>
<protein>
    <submittedName>
        <fullName evidence="1">Uncharacterized protein</fullName>
    </submittedName>
</protein>
<dbReference type="EMBL" id="LT962688">
    <property type="protein sequence ID" value="SOR28233.1"/>
    <property type="molecule type" value="Genomic_DNA"/>
</dbReference>
<gene>
    <name evidence="1" type="ORF">TK0001_1631</name>
</gene>
<evidence type="ECO:0000313" key="1">
    <source>
        <dbReference type="EMBL" id="SOR28233.1"/>
    </source>
</evidence>
<organism evidence="1 2">
    <name type="scientific">Methylorubrum extorquens</name>
    <name type="common">Methylobacterium dichloromethanicum</name>
    <name type="synonym">Methylobacterium extorquens</name>
    <dbReference type="NCBI Taxonomy" id="408"/>
    <lineage>
        <taxon>Bacteria</taxon>
        <taxon>Pseudomonadati</taxon>
        <taxon>Pseudomonadota</taxon>
        <taxon>Alphaproteobacteria</taxon>
        <taxon>Hyphomicrobiales</taxon>
        <taxon>Methylobacteriaceae</taxon>
        <taxon>Methylorubrum</taxon>
    </lineage>
</organism>
<name>A0A2N9ALQ8_METEX</name>
<dbReference type="Proteomes" id="UP000233769">
    <property type="component" value="Chromosome tk0001"/>
</dbReference>
<proteinExistence type="predicted"/>
<sequence length="92" mass="10353">MKCEKERNPELFRFRHMQTVRTVQANGSVQLGALEDRGVARFVGAGRNADIKTCFPAQEIDCPMHSQAVRVYEVNFGIEQFGTAMIKGGYDK</sequence>
<reference evidence="2" key="1">
    <citation type="submission" date="2017-10" db="EMBL/GenBank/DDBJ databases">
        <authorList>
            <person name="Regsiter A."/>
            <person name="William W."/>
        </authorList>
    </citation>
    <scope>NUCLEOTIDE SEQUENCE [LARGE SCALE GENOMIC DNA]</scope>
</reference>
<accession>A0A2N9ALQ8</accession>